<gene>
    <name evidence="3" type="ORF">NYP16_11010</name>
</gene>
<dbReference type="EMBL" id="JANWOI010000004">
    <property type="protein sequence ID" value="MDA5194480.1"/>
    <property type="molecule type" value="Genomic_DNA"/>
</dbReference>
<dbReference type="PANTHER" id="PTHR33606">
    <property type="entry name" value="PROTEIN YCII"/>
    <property type="match status" value="1"/>
</dbReference>
<keyword evidence="4" id="KW-1185">Reference proteome</keyword>
<organism evidence="3 4">
    <name type="scientific">Govanella unica</name>
    <dbReference type="NCBI Taxonomy" id="2975056"/>
    <lineage>
        <taxon>Bacteria</taxon>
        <taxon>Pseudomonadati</taxon>
        <taxon>Pseudomonadota</taxon>
        <taxon>Alphaproteobacteria</taxon>
        <taxon>Emcibacterales</taxon>
        <taxon>Govanellaceae</taxon>
        <taxon>Govanella</taxon>
    </lineage>
</organism>
<dbReference type="Gene3D" id="3.30.70.1060">
    <property type="entry name" value="Dimeric alpha+beta barrel"/>
    <property type="match status" value="1"/>
</dbReference>
<dbReference type="SUPFAM" id="SSF54909">
    <property type="entry name" value="Dimeric alpha+beta barrel"/>
    <property type="match status" value="1"/>
</dbReference>
<protein>
    <submittedName>
        <fullName evidence="3">YciI family protein</fullName>
    </submittedName>
</protein>
<reference evidence="3" key="2">
    <citation type="journal article" date="2023" name="Syst. Appl. Microbiol.">
        <title>Govania unica gen. nov., sp. nov., a rare biosphere bacterium that represents a novel family in the class Alphaproteobacteria.</title>
        <authorList>
            <person name="Vandamme P."/>
            <person name="Peeters C."/>
            <person name="Hettiarachchi A."/>
            <person name="Cnockaert M."/>
            <person name="Carlier A."/>
        </authorList>
    </citation>
    <scope>NUCLEOTIDE SEQUENCE</scope>
    <source>
        <strain evidence="3">LMG 31809</strain>
    </source>
</reference>
<dbReference type="AlphaFoldDB" id="A0A9X3TYV9"/>
<proteinExistence type="inferred from homology"/>
<dbReference type="PANTHER" id="PTHR33606:SF3">
    <property type="entry name" value="PROTEIN YCII"/>
    <property type="match status" value="1"/>
</dbReference>
<sequence>MSKLFVIIAIDNPDSLALRQATRAAHLDHARSIGDRMKYGGPFLTDSDTPEPRGSLLILEADDLAAAKAFAAADPYAEAGLFASVRVEPVGAVLGSWLGAA</sequence>
<comment type="similarity">
    <text evidence="1">Belongs to the YciI family.</text>
</comment>
<reference evidence="3" key="1">
    <citation type="submission" date="2022-08" db="EMBL/GenBank/DDBJ databases">
        <authorList>
            <person name="Vandamme P."/>
            <person name="Hettiarachchi A."/>
            <person name="Peeters C."/>
            <person name="Cnockaert M."/>
            <person name="Carlier A."/>
        </authorList>
    </citation>
    <scope>NUCLEOTIDE SEQUENCE</scope>
    <source>
        <strain evidence="3">LMG 31809</strain>
    </source>
</reference>
<dbReference type="Proteomes" id="UP001141619">
    <property type="component" value="Unassembled WGS sequence"/>
</dbReference>
<dbReference type="InterPro" id="IPR011008">
    <property type="entry name" value="Dimeric_a/b-barrel"/>
</dbReference>
<comment type="caution">
    <text evidence="3">The sequence shown here is derived from an EMBL/GenBank/DDBJ whole genome shotgun (WGS) entry which is preliminary data.</text>
</comment>
<evidence type="ECO:0000259" key="2">
    <source>
        <dbReference type="Pfam" id="PF03795"/>
    </source>
</evidence>
<dbReference type="RefSeq" id="WP_274944185.1">
    <property type="nucleotide sequence ID" value="NZ_JANWOI010000004.1"/>
</dbReference>
<evidence type="ECO:0000256" key="1">
    <source>
        <dbReference type="ARBA" id="ARBA00007689"/>
    </source>
</evidence>
<dbReference type="InterPro" id="IPR051807">
    <property type="entry name" value="Sec-metab_biosynth-assoc"/>
</dbReference>
<evidence type="ECO:0000313" key="4">
    <source>
        <dbReference type="Proteomes" id="UP001141619"/>
    </source>
</evidence>
<evidence type="ECO:0000313" key="3">
    <source>
        <dbReference type="EMBL" id="MDA5194480.1"/>
    </source>
</evidence>
<dbReference type="Pfam" id="PF03795">
    <property type="entry name" value="YCII"/>
    <property type="match status" value="1"/>
</dbReference>
<accession>A0A9X3TYV9</accession>
<feature type="domain" description="YCII-related" evidence="2">
    <location>
        <begin position="4"/>
        <end position="89"/>
    </location>
</feature>
<dbReference type="InterPro" id="IPR005545">
    <property type="entry name" value="YCII"/>
</dbReference>
<name>A0A9X3TYV9_9PROT</name>